<comment type="similarity">
    <text evidence="2">Belongs to the ABC transporter superfamily. ABCG family. Eye pigment precursor importer (TC 3.A.1.204) subfamily.</text>
</comment>
<evidence type="ECO:0000256" key="9">
    <source>
        <dbReference type="SAM" id="Phobius"/>
    </source>
</evidence>
<evidence type="ECO:0000256" key="3">
    <source>
        <dbReference type="ARBA" id="ARBA00022448"/>
    </source>
</evidence>
<evidence type="ECO:0000256" key="6">
    <source>
        <dbReference type="ARBA" id="ARBA00022840"/>
    </source>
</evidence>
<feature type="transmembrane region" description="Helical" evidence="9">
    <location>
        <begin position="600"/>
        <end position="623"/>
    </location>
</feature>
<dbReference type="InterPro" id="IPR013525">
    <property type="entry name" value="ABC2_TM"/>
</dbReference>
<dbReference type="PROSITE" id="PS50893">
    <property type="entry name" value="ABC_TRANSPORTER_2"/>
    <property type="match status" value="1"/>
</dbReference>
<dbReference type="CDD" id="cd03213">
    <property type="entry name" value="ABCG_EPDR"/>
    <property type="match status" value="1"/>
</dbReference>
<evidence type="ECO:0000259" key="10">
    <source>
        <dbReference type="PROSITE" id="PS50893"/>
    </source>
</evidence>
<dbReference type="SUPFAM" id="SSF52540">
    <property type="entry name" value="P-loop containing nucleoside triphosphate hydrolases"/>
    <property type="match status" value="1"/>
</dbReference>
<dbReference type="Pfam" id="PF19055">
    <property type="entry name" value="ABC2_membrane_7"/>
    <property type="match status" value="1"/>
</dbReference>
<dbReference type="InterPro" id="IPR027417">
    <property type="entry name" value="P-loop_NTPase"/>
</dbReference>
<dbReference type="Pfam" id="PF00005">
    <property type="entry name" value="ABC_tran"/>
    <property type="match status" value="1"/>
</dbReference>
<dbReference type="Pfam" id="PF01061">
    <property type="entry name" value="ABC2_membrane"/>
    <property type="match status" value="1"/>
</dbReference>
<feature type="domain" description="ABC transporter" evidence="10">
    <location>
        <begin position="32"/>
        <end position="270"/>
    </location>
</feature>
<keyword evidence="4 9" id="KW-0812">Transmembrane</keyword>
<dbReference type="Proteomes" id="UP000695000">
    <property type="component" value="Unplaced"/>
</dbReference>
<evidence type="ECO:0000256" key="1">
    <source>
        <dbReference type="ARBA" id="ARBA00004141"/>
    </source>
</evidence>
<evidence type="ECO:0000256" key="2">
    <source>
        <dbReference type="ARBA" id="ARBA00005814"/>
    </source>
</evidence>
<proteinExistence type="inferred from homology"/>
<dbReference type="InterPro" id="IPR003439">
    <property type="entry name" value="ABC_transporter-like_ATP-bd"/>
</dbReference>
<evidence type="ECO:0000256" key="8">
    <source>
        <dbReference type="ARBA" id="ARBA00023136"/>
    </source>
</evidence>
<dbReference type="RefSeq" id="XP_017773004.1">
    <property type="nucleotide sequence ID" value="XM_017917515.1"/>
</dbReference>
<reference evidence="12" key="1">
    <citation type="submission" date="2025-08" db="UniProtKB">
        <authorList>
            <consortium name="RefSeq"/>
        </authorList>
    </citation>
    <scope>IDENTIFICATION</scope>
    <source>
        <tissue evidence="12">Whole Larva</tissue>
    </source>
</reference>
<evidence type="ECO:0000256" key="5">
    <source>
        <dbReference type="ARBA" id="ARBA00022741"/>
    </source>
</evidence>
<dbReference type="Gene3D" id="3.40.50.300">
    <property type="entry name" value="P-loop containing nucleotide triphosphate hydrolases"/>
    <property type="match status" value="1"/>
</dbReference>
<feature type="transmembrane region" description="Helical" evidence="9">
    <location>
        <begin position="446"/>
        <end position="474"/>
    </location>
</feature>
<feature type="transmembrane region" description="Helical" evidence="9">
    <location>
        <begin position="486"/>
        <end position="506"/>
    </location>
</feature>
<name>A0ABM1MEK4_NICVS</name>
<feature type="transmembrane region" description="Helical" evidence="9">
    <location>
        <begin position="389"/>
        <end position="414"/>
    </location>
</feature>
<dbReference type="GeneID" id="108560077"/>
<dbReference type="InterPro" id="IPR043926">
    <property type="entry name" value="ABCG_dom"/>
</dbReference>
<dbReference type="PANTHER" id="PTHR48041">
    <property type="entry name" value="ABC TRANSPORTER G FAMILY MEMBER 28"/>
    <property type="match status" value="1"/>
</dbReference>
<evidence type="ECO:0000313" key="12">
    <source>
        <dbReference type="RefSeq" id="XP_017773004.1"/>
    </source>
</evidence>
<organism evidence="11 12">
    <name type="scientific">Nicrophorus vespilloides</name>
    <name type="common">Boreal carrion beetle</name>
    <dbReference type="NCBI Taxonomy" id="110193"/>
    <lineage>
        <taxon>Eukaryota</taxon>
        <taxon>Metazoa</taxon>
        <taxon>Ecdysozoa</taxon>
        <taxon>Arthropoda</taxon>
        <taxon>Hexapoda</taxon>
        <taxon>Insecta</taxon>
        <taxon>Pterygota</taxon>
        <taxon>Neoptera</taxon>
        <taxon>Endopterygota</taxon>
        <taxon>Coleoptera</taxon>
        <taxon>Polyphaga</taxon>
        <taxon>Staphyliniformia</taxon>
        <taxon>Silphidae</taxon>
        <taxon>Nicrophorinae</taxon>
        <taxon>Nicrophorus</taxon>
    </lineage>
</organism>
<dbReference type="SMART" id="SM00382">
    <property type="entry name" value="AAA"/>
    <property type="match status" value="1"/>
</dbReference>
<dbReference type="PROSITE" id="PS00211">
    <property type="entry name" value="ABC_TRANSPORTER_1"/>
    <property type="match status" value="1"/>
</dbReference>
<keyword evidence="8 9" id="KW-0472">Membrane</keyword>
<dbReference type="PANTHER" id="PTHR48041:SF15">
    <property type="entry name" value="FI05267P"/>
    <property type="match status" value="1"/>
</dbReference>
<feature type="transmembrane region" description="Helical" evidence="9">
    <location>
        <begin position="356"/>
        <end position="377"/>
    </location>
</feature>
<evidence type="ECO:0000256" key="7">
    <source>
        <dbReference type="ARBA" id="ARBA00022989"/>
    </source>
</evidence>
<evidence type="ECO:0000313" key="11">
    <source>
        <dbReference type="Proteomes" id="UP000695000"/>
    </source>
</evidence>
<keyword evidence="11" id="KW-1185">Reference proteome</keyword>
<dbReference type="InterPro" id="IPR050352">
    <property type="entry name" value="ABCG_transporters"/>
</dbReference>
<evidence type="ECO:0000256" key="4">
    <source>
        <dbReference type="ARBA" id="ARBA00022692"/>
    </source>
</evidence>
<dbReference type="InterPro" id="IPR017871">
    <property type="entry name" value="ABC_transporter-like_CS"/>
</dbReference>
<dbReference type="InterPro" id="IPR003593">
    <property type="entry name" value="AAA+_ATPase"/>
</dbReference>
<keyword evidence="7 9" id="KW-1133">Transmembrane helix</keyword>
<feature type="transmembrane region" description="Helical" evidence="9">
    <location>
        <begin position="513"/>
        <end position="534"/>
    </location>
</feature>
<gene>
    <name evidence="12" type="primary">LOC108560077</name>
</gene>
<protein>
    <submittedName>
        <fullName evidence="12">ATP-binding cassette sub-family G member 1-like isoform X1</fullName>
    </submittedName>
</protein>
<keyword evidence="3" id="KW-0813">Transport</keyword>
<keyword evidence="5" id="KW-0547">Nucleotide-binding</keyword>
<comment type="subcellular location">
    <subcellularLocation>
        <location evidence="1">Membrane</location>
        <topology evidence="1">Multi-pass membrane protein</topology>
    </subcellularLocation>
</comment>
<keyword evidence="6" id="KW-0067">ATP-binding</keyword>
<accession>A0ABM1MEK4</accession>
<sequence>MDESPCLEKGFVQKPKEFKSLMNLAERMPVDIEFHDLCYTIPQGRKDEKRILKCISGSFKAGQLHAIMGPSGAGKSTLLNILATYRLSGSTGNVLVNGEPRNVRNFRKISRYIMQQDALQPLLTVQEIMTIAADLKLAKDITSEEKQLAIDDILDTLRLTKTKNTITNLLSGGEQKRLSIALELLNNPPVIFLDEPTTGLDDLSSSQCIQLLKSLAEGGRTIICSIHTPSAKIFSTFDNVYILADGHCVYQGYGPEVVGYLDNVGLPCPKHYNPADFIIEVCSGDYGDYQDILVSQVENGQCNSYYKRNILDEQIKSKERYVSEETIQSENASSLAQFKIILFRMWLQMYRDKTYLLLRFVVTLAIGLLIGNIFLGMGQDGSKTIFNFGFYYTCIIKFLYIPMMPVLLSCKYLICQYDLNMIEMFPSVPVEIKLLKREFFNKWYRLVPYFFALTLSTIPITLILGVIYVSLVYFLTDQPFEWYRIIQFYAVCMMTALISESMGLLISSTFNILNGMFLGPVLAVPLMLLAVYGMGYEDETPIPIILKIAMHFSFLRYSLHGITTTMMKNRAILPCPEDEIICKFRDLDEFAKFMGLSHGIYWLDLFALILIFVIFRCSCFYLLKQRLRPNKAFRTIHFLLKSLKLQFNLPI</sequence>